<sequence length="760" mass="85806">MKLKPIGTISLLFIMLLFVTKANAQSFPNYYLIPKPESMETQDGIFSLGKNTIVNNNLGKEANAAIAELKRMSSLCSQSATKPGSIIFKNETKPLLEGGYKLSVKKDQIIISANTEEGALNAVSTIKQLTGAPLFLTKVVALEVPCVTITDNPRFQWRGMHFDVSRHFFDLPYLRKTIDRMAYFKLNKLHLHLTDDEGWRIEIKKYPELTQKGAWRTYSRHDSVCLTLAKDNPDYELPKKHFKVINGVKLYGGFYTQEEMKGLIKYAQDRGVEIIPEIDMPGHMMAATKLMPWLTSSGQAAFGKTFSEPLCPCKETTFEFAENVFSEIAALFPSQYIHLGADEVEKTSWEKSPECAELMKKEGIKGVEELQSYFVHRMEKFLNSKGKKMIGWDEILEGGISPTATLMYWRAWVPQAPKMAAEKGNYMIMTPGEYCYFDAQQDDNSLQKVYSFDPLNYNLTEDDKKFVSGIQGNVWTEYISTENRYEYMVYPRMLALAENAWSNSSKDWNDFENRFIGQLPLLDAMHINYRFPGLRGFSTKSAFVDKAELKVINPVSAFKVRYTTDGSNPTASSQLMPAKIDITQSAQFKVAAFSSTGRHGDVYTIDYQQQNYLEPVGNTEGMKNGLKFSYYPGLYKSVKEIKETDRDKQDITKGIEIPVANTAGSFATKHTGYFYAPETGVYTFFLRSDDGSVLKIGGNTLVDNDGFHTATEKTAQIALKKGCHPFELLFIEGGGGYTLQLQYESPSGVKQSVKAENFYN</sequence>
<dbReference type="HOGENOM" id="CLU_007082_5_0_10"/>
<evidence type="ECO:0000259" key="7">
    <source>
        <dbReference type="PROSITE" id="PS51820"/>
    </source>
</evidence>
<dbReference type="OrthoDB" id="1006965at2"/>
<dbReference type="SUPFAM" id="SSF56988">
    <property type="entry name" value="Anthrax protective antigen"/>
    <property type="match status" value="1"/>
</dbReference>
<feature type="active site" description="Proton donor" evidence="6">
    <location>
        <position position="343"/>
    </location>
</feature>
<dbReference type="Proteomes" id="UP000007590">
    <property type="component" value="Chromosome"/>
</dbReference>
<organism evidence="8 9">
    <name type="scientific">Solitalea canadensis (strain ATCC 29591 / DSM 3403 / JCM 21819 / LMG 8368 / NBRC 15130 / NCIMB 12057 / USAM 9D)</name>
    <name type="common">Flexibacter canadensis</name>
    <dbReference type="NCBI Taxonomy" id="929556"/>
    <lineage>
        <taxon>Bacteria</taxon>
        <taxon>Pseudomonadati</taxon>
        <taxon>Bacteroidota</taxon>
        <taxon>Sphingobacteriia</taxon>
        <taxon>Sphingobacteriales</taxon>
        <taxon>Sphingobacteriaceae</taxon>
        <taxon>Solitalea</taxon>
    </lineage>
</organism>
<dbReference type="Gene3D" id="3.30.379.10">
    <property type="entry name" value="Chitobiase/beta-hexosaminidase domain 2-like"/>
    <property type="match status" value="1"/>
</dbReference>
<dbReference type="EMBL" id="CP003349">
    <property type="protein sequence ID" value="AFD07791.1"/>
    <property type="molecule type" value="Genomic_DNA"/>
</dbReference>
<keyword evidence="9" id="KW-1185">Reference proteome</keyword>
<dbReference type="Gene3D" id="3.20.20.80">
    <property type="entry name" value="Glycosidases"/>
    <property type="match status" value="1"/>
</dbReference>
<dbReference type="InterPro" id="IPR059177">
    <property type="entry name" value="GH29D-like_dom"/>
</dbReference>
<dbReference type="Pfam" id="PF07691">
    <property type="entry name" value="PA14"/>
    <property type="match status" value="1"/>
</dbReference>
<keyword evidence="4" id="KW-0378">Hydrolase</keyword>
<dbReference type="PROSITE" id="PS51820">
    <property type="entry name" value="PA14"/>
    <property type="match status" value="1"/>
</dbReference>
<dbReference type="PANTHER" id="PTHR22600:SF57">
    <property type="entry name" value="BETA-N-ACETYLHEXOSAMINIDASE"/>
    <property type="match status" value="1"/>
</dbReference>
<dbReference type="InterPro" id="IPR029018">
    <property type="entry name" value="Hex-like_dom2"/>
</dbReference>
<name>H8KS03_SOLCM</name>
<feature type="domain" description="PA14" evidence="7">
    <location>
        <begin position="621"/>
        <end position="757"/>
    </location>
</feature>
<dbReference type="InterPro" id="IPR025705">
    <property type="entry name" value="Beta_hexosaminidase_sua/sub"/>
</dbReference>
<evidence type="ECO:0000256" key="6">
    <source>
        <dbReference type="PIRSR" id="PIRSR625705-1"/>
    </source>
</evidence>
<dbReference type="Pfam" id="PF02838">
    <property type="entry name" value="Glyco_hydro_20b"/>
    <property type="match status" value="1"/>
</dbReference>
<dbReference type="Gene3D" id="3.90.182.10">
    <property type="entry name" value="Toxin - Anthrax Protective Antigen,domain 1"/>
    <property type="match status" value="1"/>
</dbReference>
<dbReference type="InterPro" id="IPR015883">
    <property type="entry name" value="Glyco_hydro_20_cat"/>
</dbReference>
<reference evidence="8" key="1">
    <citation type="submission" date="2012-02" db="EMBL/GenBank/DDBJ databases">
        <title>The complete genome of Solitalea canadensis DSM 3403.</title>
        <authorList>
            <consortium name="US DOE Joint Genome Institute (JGI-PGF)"/>
            <person name="Lucas S."/>
            <person name="Copeland A."/>
            <person name="Lapidus A."/>
            <person name="Glavina del Rio T."/>
            <person name="Dalin E."/>
            <person name="Tice H."/>
            <person name="Bruce D."/>
            <person name="Goodwin L."/>
            <person name="Pitluck S."/>
            <person name="Peters L."/>
            <person name="Ovchinnikova G."/>
            <person name="Lu M."/>
            <person name="Kyrpides N."/>
            <person name="Mavromatis K."/>
            <person name="Ivanova N."/>
            <person name="Brettin T."/>
            <person name="Detter J.C."/>
            <person name="Han C."/>
            <person name="Larimer F."/>
            <person name="Land M."/>
            <person name="Hauser L."/>
            <person name="Markowitz V."/>
            <person name="Cheng J.-F."/>
            <person name="Hugenholtz P."/>
            <person name="Woyke T."/>
            <person name="Wu D."/>
            <person name="Spring S."/>
            <person name="Schroeder M."/>
            <person name="Kopitz M."/>
            <person name="Brambilla E."/>
            <person name="Klenk H.-P."/>
            <person name="Eisen J.A."/>
        </authorList>
    </citation>
    <scope>NUCLEOTIDE SEQUENCE</scope>
    <source>
        <strain evidence="8">DSM 3403</strain>
    </source>
</reference>
<dbReference type="EC" id="3.2.1.52" evidence="3"/>
<dbReference type="AlphaFoldDB" id="H8KS03"/>
<gene>
    <name evidence="8" type="ordered locus">Solca_2762</name>
</gene>
<evidence type="ECO:0000256" key="4">
    <source>
        <dbReference type="ARBA" id="ARBA00022801"/>
    </source>
</evidence>
<dbReference type="GO" id="GO:0004563">
    <property type="term" value="F:beta-N-acetylhexosaminidase activity"/>
    <property type="evidence" value="ECO:0007669"/>
    <property type="project" value="UniProtKB-EC"/>
</dbReference>
<dbReference type="eggNOG" id="COG3525">
    <property type="taxonomic scope" value="Bacteria"/>
</dbReference>
<evidence type="ECO:0000256" key="3">
    <source>
        <dbReference type="ARBA" id="ARBA00012663"/>
    </source>
</evidence>
<dbReference type="STRING" id="929556.Solca_2762"/>
<dbReference type="InterPro" id="IPR011658">
    <property type="entry name" value="PA14_dom"/>
</dbReference>
<dbReference type="SUPFAM" id="SSF55545">
    <property type="entry name" value="beta-N-acetylhexosaminidase-like domain"/>
    <property type="match status" value="1"/>
</dbReference>
<protein>
    <recommendedName>
        <fullName evidence="3">beta-N-acetylhexosaminidase</fullName>
        <ecNumber evidence="3">3.2.1.52</ecNumber>
    </recommendedName>
</protein>
<evidence type="ECO:0000313" key="9">
    <source>
        <dbReference type="Proteomes" id="UP000007590"/>
    </source>
</evidence>
<proteinExistence type="inferred from homology"/>
<dbReference type="InterPro" id="IPR037524">
    <property type="entry name" value="PA14/GLEYA"/>
</dbReference>
<dbReference type="Pfam" id="PF13290">
    <property type="entry name" value="CHB_HEX_C_1"/>
    <property type="match status" value="1"/>
</dbReference>
<accession>H8KS03</accession>
<evidence type="ECO:0000256" key="5">
    <source>
        <dbReference type="ARBA" id="ARBA00023295"/>
    </source>
</evidence>
<dbReference type="PANTHER" id="PTHR22600">
    <property type="entry name" value="BETA-HEXOSAMINIDASE"/>
    <property type="match status" value="1"/>
</dbReference>
<dbReference type="SUPFAM" id="SSF51445">
    <property type="entry name" value="(Trans)glycosidases"/>
    <property type="match status" value="1"/>
</dbReference>
<evidence type="ECO:0000313" key="8">
    <source>
        <dbReference type="EMBL" id="AFD07791.1"/>
    </source>
</evidence>
<dbReference type="GO" id="GO:0030203">
    <property type="term" value="P:glycosaminoglycan metabolic process"/>
    <property type="evidence" value="ECO:0007669"/>
    <property type="project" value="TreeGrafter"/>
</dbReference>
<dbReference type="GO" id="GO:0016020">
    <property type="term" value="C:membrane"/>
    <property type="evidence" value="ECO:0007669"/>
    <property type="project" value="TreeGrafter"/>
</dbReference>
<dbReference type="InterPro" id="IPR015882">
    <property type="entry name" value="HEX_bac_N"/>
</dbReference>
<dbReference type="SMART" id="SM00758">
    <property type="entry name" value="PA14"/>
    <property type="match status" value="1"/>
</dbReference>
<evidence type="ECO:0000256" key="2">
    <source>
        <dbReference type="ARBA" id="ARBA00006285"/>
    </source>
</evidence>
<keyword evidence="5" id="KW-0326">Glycosidase</keyword>
<dbReference type="InterPro" id="IPR017853">
    <property type="entry name" value="GH"/>
</dbReference>
<dbReference type="KEGG" id="scn:Solca_2762"/>
<dbReference type="RefSeq" id="WP_014681018.1">
    <property type="nucleotide sequence ID" value="NC_017770.1"/>
</dbReference>
<dbReference type="Pfam" id="PF00728">
    <property type="entry name" value="Glyco_hydro_20"/>
    <property type="match status" value="1"/>
</dbReference>
<dbReference type="PRINTS" id="PR00738">
    <property type="entry name" value="GLHYDRLASE20"/>
</dbReference>
<dbReference type="GO" id="GO:0005975">
    <property type="term" value="P:carbohydrate metabolic process"/>
    <property type="evidence" value="ECO:0007669"/>
    <property type="project" value="InterPro"/>
</dbReference>
<comment type="similarity">
    <text evidence="2">Belongs to the glycosyl hydrolase 20 family.</text>
</comment>
<comment type="catalytic activity">
    <reaction evidence="1">
        <text>Hydrolysis of terminal non-reducing N-acetyl-D-hexosamine residues in N-acetyl-beta-D-hexosaminides.</text>
        <dbReference type="EC" id="3.2.1.52"/>
    </reaction>
</comment>
<evidence type="ECO:0000256" key="1">
    <source>
        <dbReference type="ARBA" id="ARBA00001231"/>
    </source>
</evidence>
<dbReference type="CDD" id="cd06563">
    <property type="entry name" value="GH20_chitobiase-like"/>
    <property type="match status" value="1"/>
</dbReference>